<keyword evidence="1" id="KW-0391">Immunity</keyword>
<dbReference type="GeneTree" id="ENSGT00940000163533"/>
<feature type="domain" description="Ig-like" evidence="4">
    <location>
        <begin position="15"/>
        <end position="107"/>
    </location>
</feature>
<evidence type="ECO:0000256" key="1">
    <source>
        <dbReference type="ARBA" id="ARBA00022859"/>
    </source>
</evidence>
<dbReference type="PANTHER" id="PTHR23266">
    <property type="entry name" value="IMMUNOGLOBULIN HEAVY CHAIN"/>
    <property type="match status" value="1"/>
</dbReference>
<dbReference type="Gene3D" id="2.60.40.10">
    <property type="entry name" value="Immunoglobulins"/>
    <property type="match status" value="1"/>
</dbReference>
<dbReference type="Ensembl" id="ENSRNOT00000140078.1">
    <property type="protein sequence ID" value="ENSRNOP00000104478.1"/>
    <property type="gene ID" value="ENSRNOG00000081628.1"/>
</dbReference>
<keyword evidence="3" id="KW-1280">Immunoglobulin</keyword>
<reference evidence="5" key="2">
    <citation type="submission" date="2025-08" db="UniProtKB">
        <authorList>
            <consortium name="Ensembl"/>
        </authorList>
    </citation>
    <scope>IDENTIFICATION</scope>
    <source>
        <strain evidence="5">Brown Norway</strain>
    </source>
</reference>
<evidence type="ECO:0000313" key="6">
    <source>
        <dbReference type="Proteomes" id="UP000002494"/>
    </source>
</evidence>
<reference evidence="5" key="1">
    <citation type="submission" date="2024-01" db="EMBL/GenBank/DDBJ databases">
        <title>GRCr8: a new rat reference genome assembly contstructed from accurate long reads and long range scaffolding.</title>
        <authorList>
            <person name="Doris P.A."/>
            <person name="Kalbfleisch T."/>
            <person name="Li K."/>
            <person name="Howe K."/>
            <person name="Wood J."/>
        </authorList>
    </citation>
    <scope>NUCLEOTIDE SEQUENCE [LARGE SCALE GENOMIC DNA]</scope>
    <source>
        <strain evidence="5">Brown Norway</strain>
    </source>
</reference>
<organism evidence="5 6">
    <name type="scientific">Rattus norvegicus</name>
    <name type="common">Rat</name>
    <dbReference type="NCBI Taxonomy" id="10116"/>
    <lineage>
        <taxon>Eukaryota</taxon>
        <taxon>Metazoa</taxon>
        <taxon>Chordata</taxon>
        <taxon>Craniata</taxon>
        <taxon>Vertebrata</taxon>
        <taxon>Euteleostomi</taxon>
        <taxon>Mammalia</taxon>
        <taxon>Eutheria</taxon>
        <taxon>Euarchontoglires</taxon>
        <taxon>Glires</taxon>
        <taxon>Rodentia</taxon>
        <taxon>Myomorpha</taxon>
        <taxon>Muroidea</taxon>
        <taxon>Muridae</taxon>
        <taxon>Murinae</taxon>
        <taxon>Rattus</taxon>
    </lineage>
</organism>
<evidence type="ECO:0000313" key="5">
    <source>
        <dbReference type="Ensembl" id="ENSRNOP00000104478.1"/>
    </source>
</evidence>
<dbReference type="InterPro" id="IPR050199">
    <property type="entry name" value="IgHV"/>
</dbReference>
<evidence type="ECO:0000256" key="2">
    <source>
        <dbReference type="ARBA" id="ARBA00023130"/>
    </source>
</evidence>
<accession>A0ABK0L4J4</accession>
<keyword evidence="6" id="KW-1185">Reference proteome</keyword>
<dbReference type="Pfam" id="PF07686">
    <property type="entry name" value="V-set"/>
    <property type="match status" value="1"/>
</dbReference>
<dbReference type="InterPro" id="IPR013783">
    <property type="entry name" value="Ig-like_fold"/>
</dbReference>
<evidence type="ECO:0000259" key="4">
    <source>
        <dbReference type="PROSITE" id="PS50835"/>
    </source>
</evidence>
<dbReference type="InterPro" id="IPR013106">
    <property type="entry name" value="Ig_V-set"/>
</dbReference>
<evidence type="ECO:0000256" key="3">
    <source>
        <dbReference type="ARBA" id="ARBA00043265"/>
    </source>
</evidence>
<protein>
    <recommendedName>
        <fullName evidence="4">Ig-like domain-containing protein</fullName>
    </recommendedName>
</protein>
<dbReference type="PROSITE" id="PS50835">
    <property type="entry name" value="IG_LIKE"/>
    <property type="match status" value="1"/>
</dbReference>
<dbReference type="SUPFAM" id="SSF48726">
    <property type="entry name" value="Immunoglobulin"/>
    <property type="match status" value="1"/>
</dbReference>
<keyword evidence="2" id="KW-1064">Adaptive immunity</keyword>
<proteinExistence type="predicted"/>
<name>A0ABK0L4J4_RAT</name>
<reference evidence="5" key="3">
    <citation type="submission" date="2025-09" db="UniProtKB">
        <authorList>
            <consortium name="Ensembl"/>
        </authorList>
    </citation>
    <scope>IDENTIFICATION</scope>
    <source>
        <strain evidence="5">Brown Norway</strain>
    </source>
</reference>
<sequence>EVKPLETGGGLEQSGNSLKLSCATSGFTFSTAGMSWIHQAPGNVLERLAQVEDKSNNYFISYVEYLKGRFTISRDNSKESIYLQVNILKEKDTAIYYCIWHSEGASE</sequence>
<dbReference type="SMART" id="SM00406">
    <property type="entry name" value="IGv"/>
    <property type="match status" value="1"/>
</dbReference>
<dbReference type="Proteomes" id="UP000002494">
    <property type="component" value="Chromosome 6"/>
</dbReference>
<dbReference type="InterPro" id="IPR007110">
    <property type="entry name" value="Ig-like_dom"/>
</dbReference>
<dbReference type="InterPro" id="IPR036179">
    <property type="entry name" value="Ig-like_dom_sf"/>
</dbReference>